<evidence type="ECO:0000313" key="1">
    <source>
        <dbReference type="EMBL" id="EJX02352.1"/>
    </source>
</evidence>
<dbReference type="AlphaFoldDB" id="J9G547"/>
<gene>
    <name evidence="1" type="ORF">EVA_09542</name>
</gene>
<dbReference type="Gene3D" id="1.25.40.390">
    <property type="match status" value="1"/>
</dbReference>
<sequence length="512" mass="56927">MGLGAAMLLMASCTSKFEEYNTNPYEPTTVPAVDLLSKMFEVYASAQQNACQMNNTMWGCHSGQVTTPTTWNKGENLFAYYNPVFNFNEATFNDFNGKILTNLFKIETLTNKQGTVYALAQLTRVFAMVRLTCLQGPLPYTQIKQGVTAVAYDDEPTVWHAMFDDLDASIAVLKSLNGQVYASLVSVDQFFNGDTGKWLRFANTLKLRMAIRISGIEPEFAKQKAEEAVADGVMASVDDSAWDTTNSNQGVNGYSVVDGWGEVRANACLVSYMNGYNDPRRAKYFTEQKVNDQGGYIGVRSGSASAPSPAIYDKYSRLLIATNKQAPQPVMYAAEAAFLRAEGALKGWNMGGTAQKFYEEGIKLSFQEFGVESALDKYLADDKSKPANYKDPKGMSNDDYTNKSTITIKWDEKATEAQKLERILTQKWIACFLDPMMGWADYRRTGYPQIFPAHHSANPSCTPTRGQRRIQFAQSEYNTNKANVEAAVKMVRGGVDSNGADLWWALKENGKY</sequence>
<evidence type="ECO:0008006" key="2">
    <source>
        <dbReference type="Google" id="ProtNLM"/>
    </source>
</evidence>
<organism evidence="1">
    <name type="scientific">gut metagenome</name>
    <dbReference type="NCBI Taxonomy" id="749906"/>
    <lineage>
        <taxon>unclassified sequences</taxon>
        <taxon>metagenomes</taxon>
        <taxon>organismal metagenomes</taxon>
    </lineage>
</organism>
<comment type="caution">
    <text evidence="1">The sequence shown here is derived from an EMBL/GenBank/DDBJ whole genome shotgun (WGS) entry which is preliminary data.</text>
</comment>
<protein>
    <recommendedName>
        <fullName evidence="2">Lipoprotein</fullName>
    </recommendedName>
</protein>
<proteinExistence type="predicted"/>
<reference evidence="1" key="1">
    <citation type="journal article" date="2012" name="PLoS ONE">
        <title>Gene sets for utilization of primary and secondary nutrition supplies in the distal gut of endangered iberian lynx.</title>
        <authorList>
            <person name="Alcaide M."/>
            <person name="Messina E."/>
            <person name="Richter M."/>
            <person name="Bargiela R."/>
            <person name="Peplies J."/>
            <person name="Huws S.A."/>
            <person name="Newbold C.J."/>
            <person name="Golyshin P.N."/>
            <person name="Simon M.A."/>
            <person name="Lopez G."/>
            <person name="Yakimov M.M."/>
            <person name="Ferrer M."/>
        </authorList>
    </citation>
    <scope>NUCLEOTIDE SEQUENCE</scope>
</reference>
<dbReference type="EMBL" id="AMCI01002577">
    <property type="protein sequence ID" value="EJX02352.1"/>
    <property type="molecule type" value="Genomic_DNA"/>
</dbReference>
<name>J9G547_9ZZZZ</name>
<dbReference type="InterPro" id="IPR011990">
    <property type="entry name" value="TPR-like_helical_dom_sf"/>
</dbReference>
<accession>J9G547</accession>
<dbReference type="SUPFAM" id="SSF48452">
    <property type="entry name" value="TPR-like"/>
    <property type="match status" value="1"/>
</dbReference>
<dbReference type="InterPro" id="IPR024302">
    <property type="entry name" value="SusD-like"/>
</dbReference>
<dbReference type="Pfam" id="PF12741">
    <property type="entry name" value="SusD-like"/>
    <property type="match status" value="1"/>
</dbReference>